<feature type="compositionally biased region" description="Pro residues" evidence="7">
    <location>
        <begin position="44"/>
        <end position="73"/>
    </location>
</feature>
<dbReference type="FunFam" id="4.10.280.10:FF:000032">
    <property type="entry name" value="Transcription factor bHLH123 family"/>
    <property type="match status" value="1"/>
</dbReference>
<dbReference type="Gene3D" id="4.10.280.10">
    <property type="entry name" value="Helix-loop-helix DNA-binding domain"/>
    <property type="match status" value="1"/>
</dbReference>
<keyword evidence="10" id="KW-1185">Reference proteome</keyword>
<evidence type="ECO:0000313" key="10">
    <source>
        <dbReference type="Proteomes" id="UP001454036"/>
    </source>
</evidence>
<proteinExistence type="predicted"/>
<dbReference type="InterPro" id="IPR045843">
    <property type="entry name" value="IND-like"/>
</dbReference>
<name>A0AAV3PDK4_LITER</name>
<evidence type="ECO:0000259" key="8">
    <source>
        <dbReference type="PROSITE" id="PS50888"/>
    </source>
</evidence>
<evidence type="ECO:0000256" key="1">
    <source>
        <dbReference type="ARBA" id="ARBA00004123"/>
    </source>
</evidence>
<feature type="region of interest" description="Disordered" evidence="7">
    <location>
        <begin position="29"/>
        <end position="80"/>
    </location>
</feature>
<dbReference type="InterPro" id="IPR036638">
    <property type="entry name" value="HLH_DNA-bd_sf"/>
</dbReference>
<dbReference type="PANTHER" id="PTHR16223:SF136">
    <property type="entry name" value="TRANSCRIPTION FACTOR BHLH133-RELATED"/>
    <property type="match status" value="1"/>
</dbReference>
<sequence>MNRGHVLQSSSPYVQHMIGVGSPNLWSINNMRPSSQPTSSSFLAPPPPLPPNIFPQFLMPPPPPSSTQSPPLPSSWNDTQELPESWSQLLLGGLVGEEEKSSSLSNMQIAKKLENWEEHLLQQTQTSGVDVKQENSINNYGNMYATTHHGNNAEMFQTSSVKPSWSQMIPVSSPNSCVTTISSTTNMLDFSSKNDARHPPPSHSSECNSTGTGGVVKKARVQPTSSNQSTFKVRKEKLGDRITALHQIVSPFGKTDTASVLLEAIGYIRFLHNQIEALSLPYLGSGSGNMRQQHVQGDRNCLFPEDPGQLLNDGSNKKKGISDKESEEEANKDLRSRGLCLVPISCTMQVGSDNGADYWAPAAFNGGFR</sequence>
<evidence type="ECO:0000256" key="5">
    <source>
        <dbReference type="ARBA" id="ARBA00023163"/>
    </source>
</evidence>
<evidence type="ECO:0000256" key="2">
    <source>
        <dbReference type="ARBA" id="ARBA00011738"/>
    </source>
</evidence>
<dbReference type="GO" id="GO:0000978">
    <property type="term" value="F:RNA polymerase II cis-regulatory region sequence-specific DNA binding"/>
    <property type="evidence" value="ECO:0007669"/>
    <property type="project" value="TreeGrafter"/>
</dbReference>
<dbReference type="PROSITE" id="PS50888">
    <property type="entry name" value="BHLH"/>
    <property type="match status" value="1"/>
</dbReference>
<keyword evidence="5" id="KW-0804">Transcription</keyword>
<comment type="subcellular location">
    <subcellularLocation>
        <location evidence="1">Nucleus</location>
    </subcellularLocation>
</comment>
<comment type="caution">
    <text evidence="9">The sequence shown here is derived from an EMBL/GenBank/DDBJ whole genome shotgun (WGS) entry which is preliminary data.</text>
</comment>
<keyword evidence="4" id="KW-0238">DNA-binding</keyword>
<dbReference type="GO" id="GO:0046983">
    <property type="term" value="F:protein dimerization activity"/>
    <property type="evidence" value="ECO:0007669"/>
    <property type="project" value="InterPro"/>
</dbReference>
<dbReference type="GO" id="GO:0000981">
    <property type="term" value="F:DNA-binding transcription factor activity, RNA polymerase II-specific"/>
    <property type="evidence" value="ECO:0007669"/>
    <property type="project" value="TreeGrafter"/>
</dbReference>
<dbReference type="GO" id="GO:0005634">
    <property type="term" value="C:nucleus"/>
    <property type="evidence" value="ECO:0007669"/>
    <property type="project" value="UniProtKB-SubCell"/>
</dbReference>
<dbReference type="InterPro" id="IPR045239">
    <property type="entry name" value="bHLH95_bHLH"/>
</dbReference>
<feature type="region of interest" description="Disordered" evidence="7">
    <location>
        <begin position="192"/>
        <end position="214"/>
    </location>
</feature>
<evidence type="ECO:0000313" key="9">
    <source>
        <dbReference type="EMBL" id="GAA0148122.1"/>
    </source>
</evidence>
<reference evidence="9 10" key="1">
    <citation type="submission" date="2024-01" db="EMBL/GenBank/DDBJ databases">
        <title>The complete chloroplast genome sequence of Lithospermum erythrorhizon: insights into the phylogenetic relationship among Boraginaceae species and the maternal lineages of purple gromwells.</title>
        <authorList>
            <person name="Okada T."/>
            <person name="Watanabe K."/>
        </authorList>
    </citation>
    <scope>NUCLEOTIDE SEQUENCE [LARGE SCALE GENOMIC DNA]</scope>
</reference>
<dbReference type="EMBL" id="BAABME010001186">
    <property type="protein sequence ID" value="GAA0148122.1"/>
    <property type="molecule type" value="Genomic_DNA"/>
</dbReference>
<organism evidence="9 10">
    <name type="scientific">Lithospermum erythrorhizon</name>
    <name type="common">Purple gromwell</name>
    <name type="synonym">Lithospermum officinale var. erythrorhizon</name>
    <dbReference type="NCBI Taxonomy" id="34254"/>
    <lineage>
        <taxon>Eukaryota</taxon>
        <taxon>Viridiplantae</taxon>
        <taxon>Streptophyta</taxon>
        <taxon>Embryophyta</taxon>
        <taxon>Tracheophyta</taxon>
        <taxon>Spermatophyta</taxon>
        <taxon>Magnoliopsida</taxon>
        <taxon>eudicotyledons</taxon>
        <taxon>Gunneridae</taxon>
        <taxon>Pentapetalae</taxon>
        <taxon>asterids</taxon>
        <taxon>lamiids</taxon>
        <taxon>Boraginales</taxon>
        <taxon>Boraginaceae</taxon>
        <taxon>Boraginoideae</taxon>
        <taxon>Lithospermeae</taxon>
        <taxon>Lithospermum</taxon>
    </lineage>
</organism>
<gene>
    <name evidence="9" type="ORF">LIER_07647</name>
</gene>
<keyword evidence="3" id="KW-0805">Transcription regulation</keyword>
<dbReference type="PANTHER" id="PTHR16223">
    <property type="entry name" value="TRANSCRIPTION FACTOR BHLH83-RELATED"/>
    <property type="match status" value="1"/>
</dbReference>
<feature type="compositionally biased region" description="Basic and acidic residues" evidence="7">
    <location>
        <begin position="320"/>
        <end position="330"/>
    </location>
</feature>
<dbReference type="CDD" id="cd11393">
    <property type="entry name" value="bHLH_AtbHLH_like"/>
    <property type="match status" value="1"/>
</dbReference>
<dbReference type="SUPFAM" id="SSF47459">
    <property type="entry name" value="HLH, helix-loop-helix DNA-binding domain"/>
    <property type="match status" value="1"/>
</dbReference>
<feature type="region of interest" description="Disordered" evidence="7">
    <location>
        <begin position="305"/>
        <end position="330"/>
    </location>
</feature>
<accession>A0AAV3PDK4</accession>
<evidence type="ECO:0000256" key="4">
    <source>
        <dbReference type="ARBA" id="ARBA00023125"/>
    </source>
</evidence>
<evidence type="ECO:0000256" key="6">
    <source>
        <dbReference type="ARBA" id="ARBA00023242"/>
    </source>
</evidence>
<dbReference type="Proteomes" id="UP001454036">
    <property type="component" value="Unassembled WGS sequence"/>
</dbReference>
<feature type="domain" description="BHLH" evidence="8">
    <location>
        <begin position="222"/>
        <end position="271"/>
    </location>
</feature>
<dbReference type="InterPro" id="IPR011598">
    <property type="entry name" value="bHLH_dom"/>
</dbReference>
<evidence type="ECO:0000256" key="3">
    <source>
        <dbReference type="ARBA" id="ARBA00023015"/>
    </source>
</evidence>
<evidence type="ECO:0000256" key="7">
    <source>
        <dbReference type="SAM" id="MobiDB-lite"/>
    </source>
</evidence>
<comment type="subunit">
    <text evidence="2">Homodimer.</text>
</comment>
<protein>
    <submittedName>
        <fullName evidence="9">Basic helix-loop-helix transcription factor</fullName>
    </submittedName>
</protein>
<keyword evidence="6" id="KW-0539">Nucleus</keyword>
<dbReference type="AlphaFoldDB" id="A0AAV3PDK4"/>